<dbReference type="PANTHER" id="PTHR42686">
    <property type="entry name" value="GH17980P-RELATED"/>
    <property type="match status" value="1"/>
</dbReference>
<organism evidence="2 3">
    <name type="scientific">Amycolatopsis thermophila</name>
    <dbReference type="NCBI Taxonomy" id="206084"/>
    <lineage>
        <taxon>Bacteria</taxon>
        <taxon>Bacillati</taxon>
        <taxon>Actinomycetota</taxon>
        <taxon>Actinomycetes</taxon>
        <taxon>Pseudonocardiales</taxon>
        <taxon>Pseudonocardiaceae</taxon>
        <taxon>Amycolatopsis</taxon>
    </lineage>
</organism>
<feature type="domain" description="NADP-dependent oxidoreductase" evidence="1">
    <location>
        <begin position="4"/>
        <end position="291"/>
    </location>
</feature>
<keyword evidence="3" id="KW-1185">Reference proteome</keyword>
<dbReference type="InterPro" id="IPR036812">
    <property type="entry name" value="NAD(P)_OxRdtase_dom_sf"/>
</dbReference>
<dbReference type="GO" id="GO:0047834">
    <property type="term" value="F:D-threo-aldose 1-dehydrogenase activity"/>
    <property type="evidence" value="ECO:0007669"/>
    <property type="project" value="UniProtKB-EC"/>
</dbReference>
<reference evidence="2 3" key="1">
    <citation type="submission" date="2023-07" db="EMBL/GenBank/DDBJ databases">
        <title>Sequencing the genomes of 1000 actinobacteria strains.</title>
        <authorList>
            <person name="Klenk H.-P."/>
        </authorList>
    </citation>
    <scope>NUCLEOTIDE SEQUENCE [LARGE SCALE GENOMIC DNA]</scope>
    <source>
        <strain evidence="2 3">DSM 45805</strain>
    </source>
</reference>
<dbReference type="PANTHER" id="PTHR42686:SF1">
    <property type="entry name" value="GH17980P-RELATED"/>
    <property type="match status" value="1"/>
</dbReference>
<dbReference type="Pfam" id="PF00248">
    <property type="entry name" value="Aldo_ket_red"/>
    <property type="match status" value="1"/>
</dbReference>
<gene>
    <name evidence="2" type="ORF">FB470_005099</name>
</gene>
<evidence type="ECO:0000313" key="3">
    <source>
        <dbReference type="Proteomes" id="UP001229651"/>
    </source>
</evidence>
<name>A0ABU0F0L1_9PSEU</name>
<proteinExistence type="predicted"/>
<dbReference type="Proteomes" id="UP001229651">
    <property type="component" value="Unassembled WGS sequence"/>
</dbReference>
<dbReference type="EC" id="1.1.1.122" evidence="2"/>
<dbReference type="SUPFAM" id="SSF51430">
    <property type="entry name" value="NAD(P)-linked oxidoreductase"/>
    <property type="match status" value="1"/>
</dbReference>
<evidence type="ECO:0000259" key="1">
    <source>
        <dbReference type="Pfam" id="PF00248"/>
    </source>
</evidence>
<sequence length="293" mass="31159">MSALAFGCGPIGGRGLAARDDSVAALTAGWDCGIRHFDTAPSYGDGAGEELLALALRDWPRHEVTVSTKVGRVRMAIEDRYGRPEGPCREPLFDFTAPALRASVHTSLHRLGLDHLDMVGGHDPDDHLDLAVRETFPALRDMSEVGAVGVGTTSVDAARTLVRLGAVDVVLIAGAWSLTRRGAAALLDECAATGVTVLAAAPFDSGLLARDEGRYLYRPVPPDVHERVRAMARLCAGHGVRLRQTALQFPLRHPAVGPVVTGMCSPEEVRDNTALLGTPVPDALWAELDQLVT</sequence>
<dbReference type="EMBL" id="JAUSUT010000001">
    <property type="protein sequence ID" value="MDQ0381105.1"/>
    <property type="molecule type" value="Genomic_DNA"/>
</dbReference>
<evidence type="ECO:0000313" key="2">
    <source>
        <dbReference type="EMBL" id="MDQ0381105.1"/>
    </source>
</evidence>
<comment type="caution">
    <text evidence="2">The sequence shown here is derived from an EMBL/GenBank/DDBJ whole genome shotgun (WGS) entry which is preliminary data.</text>
</comment>
<dbReference type="CDD" id="cd19162">
    <property type="entry name" value="AKR_FDH"/>
    <property type="match status" value="1"/>
</dbReference>
<dbReference type="InterPro" id="IPR044477">
    <property type="entry name" value="FDH-like"/>
</dbReference>
<protein>
    <submittedName>
        <fullName evidence="2">D-threo-aldose 1-dehydrogenase</fullName>
        <ecNumber evidence="2">1.1.1.122</ecNumber>
    </submittedName>
</protein>
<dbReference type="RefSeq" id="WP_306995509.1">
    <property type="nucleotide sequence ID" value="NZ_JAUSUT010000001.1"/>
</dbReference>
<accession>A0ABU0F0L1</accession>
<keyword evidence="2" id="KW-0560">Oxidoreductase</keyword>
<dbReference type="InterPro" id="IPR020471">
    <property type="entry name" value="AKR"/>
</dbReference>
<dbReference type="Gene3D" id="3.20.20.100">
    <property type="entry name" value="NADP-dependent oxidoreductase domain"/>
    <property type="match status" value="1"/>
</dbReference>
<dbReference type="InterPro" id="IPR023210">
    <property type="entry name" value="NADP_OxRdtase_dom"/>
</dbReference>